<dbReference type="PANTHER" id="PTHR10686">
    <property type="entry name" value="FOLATE TRANSPORTER"/>
    <property type="match status" value="1"/>
</dbReference>
<feature type="transmembrane region" description="Helical" evidence="8">
    <location>
        <begin position="165"/>
        <end position="184"/>
    </location>
</feature>
<evidence type="ECO:0000313" key="10">
    <source>
        <dbReference type="RefSeq" id="XP_011301083.1"/>
    </source>
</evidence>
<feature type="transmembrane region" description="Helical" evidence="8">
    <location>
        <begin position="420"/>
        <end position="438"/>
    </location>
</feature>
<evidence type="ECO:0000313" key="9">
    <source>
        <dbReference type="Proteomes" id="UP000694866"/>
    </source>
</evidence>
<feature type="transmembrane region" description="Helical" evidence="8">
    <location>
        <begin position="323"/>
        <end position="340"/>
    </location>
</feature>
<dbReference type="FunFam" id="1.20.1250.20:FF:000298">
    <property type="entry name" value="Thiamine transporter"/>
    <property type="match status" value="1"/>
</dbReference>
<dbReference type="SUPFAM" id="SSF103473">
    <property type="entry name" value="MFS general substrate transporter"/>
    <property type="match status" value="1"/>
</dbReference>
<dbReference type="KEGG" id="fas:105265340"/>
<feature type="transmembrane region" description="Helical" evidence="8">
    <location>
        <begin position="346"/>
        <end position="368"/>
    </location>
</feature>
<reference evidence="10" key="1">
    <citation type="submission" date="2025-08" db="UniProtKB">
        <authorList>
            <consortium name="RefSeq"/>
        </authorList>
    </citation>
    <scope>IDENTIFICATION</scope>
    <source>
        <strain evidence="10">USDA-PBARC FA_bdor</strain>
        <tissue evidence="10">Whole organism</tissue>
    </source>
</reference>
<evidence type="ECO:0000256" key="4">
    <source>
        <dbReference type="ARBA" id="ARBA00022989"/>
    </source>
</evidence>
<dbReference type="InterPro" id="IPR002666">
    <property type="entry name" value="Folate_carrier"/>
</dbReference>
<feature type="transmembrane region" description="Helical" evidence="8">
    <location>
        <begin position="258"/>
        <end position="278"/>
    </location>
</feature>
<keyword evidence="4 8" id="KW-1133">Transmembrane helix</keyword>
<accession>A0A9R1T1Y4</accession>
<sequence length="470" mass="53583">MDWVRISQILCMFGFLKEFRPGEPFITDYLTSEWKNFTSEQVTEDIYPVGTYSYCATLVVIFLLTDFLRYKPIIILCGLSGIIAFCTLTFGKSLGAMQFLEFMYGFYLSTDVAYYTYIYAKVDKKHYEKVSSYTRSAFLFGRFFASTVSQLIISYQLMNYHQLNFLTIAGQVLATIWALFLPPVKQSVYFHRPMTITDGINNSSDSSSAKRTIDSGVESSVALKGHQAKPMVLKIKSAYYLLWKDFLKAYTSFHVLKWSLWWAAASCGYLQVLSYSQPVWQTAVKKDDKIYNGAVEALYSIIGAAAVFAVGRLRLNWEFLGEAVLVVFTFVEAFLLFVTAHNYNIWVLYTLYIIFGVIYHTIVTVASFEVAKKISEDSYGLVFGINILVSLIFQTILTYIVTSGRVFKLDIRQQFVVYAWYFVVLAIFFIPAAIITIIKSYRRGAMITAWAPTDNSSETSGNQKIEENSS</sequence>
<feature type="transmembrane region" description="Helical" evidence="8">
    <location>
        <begin position="380"/>
        <end position="400"/>
    </location>
</feature>
<dbReference type="GO" id="GO:0090482">
    <property type="term" value="F:vitamin transmembrane transporter activity"/>
    <property type="evidence" value="ECO:0007669"/>
    <property type="project" value="InterPro"/>
</dbReference>
<dbReference type="PANTHER" id="PTHR10686:SF18">
    <property type="entry name" value="IP11787P-RELATED"/>
    <property type="match status" value="1"/>
</dbReference>
<dbReference type="PIRSF" id="PIRSF028739">
    <property type="entry name" value="Folate_carrier"/>
    <property type="match status" value="1"/>
</dbReference>
<comment type="similarity">
    <text evidence="1 7">Belongs to the reduced folate carrier (RFC) transporter (TC 2.A.48) family.</text>
</comment>
<name>A0A9R1T1Y4_9HYME</name>
<keyword evidence="9" id="KW-1185">Reference proteome</keyword>
<dbReference type="InterPro" id="IPR036259">
    <property type="entry name" value="MFS_trans_sf"/>
</dbReference>
<evidence type="ECO:0000256" key="5">
    <source>
        <dbReference type="ARBA" id="ARBA00023136"/>
    </source>
</evidence>
<organism evidence="9 10">
    <name type="scientific">Fopius arisanus</name>
    <dbReference type="NCBI Taxonomy" id="64838"/>
    <lineage>
        <taxon>Eukaryota</taxon>
        <taxon>Metazoa</taxon>
        <taxon>Ecdysozoa</taxon>
        <taxon>Arthropoda</taxon>
        <taxon>Hexapoda</taxon>
        <taxon>Insecta</taxon>
        <taxon>Pterygota</taxon>
        <taxon>Neoptera</taxon>
        <taxon>Endopterygota</taxon>
        <taxon>Hymenoptera</taxon>
        <taxon>Apocrita</taxon>
        <taxon>Ichneumonoidea</taxon>
        <taxon>Braconidae</taxon>
        <taxon>Opiinae</taxon>
        <taxon>Fopius</taxon>
    </lineage>
</organism>
<dbReference type="GO" id="GO:0005542">
    <property type="term" value="F:folic acid binding"/>
    <property type="evidence" value="ECO:0007669"/>
    <property type="project" value="UniProtKB-KW"/>
</dbReference>
<keyword evidence="3" id="KW-0290">Folate-binding</keyword>
<evidence type="ECO:0000256" key="6">
    <source>
        <dbReference type="ARBA" id="ARBA00023180"/>
    </source>
</evidence>
<protein>
    <submittedName>
        <fullName evidence="10">Thiamine transporter 2</fullName>
    </submittedName>
</protein>
<feature type="transmembrane region" description="Helical" evidence="8">
    <location>
        <begin position="132"/>
        <end position="153"/>
    </location>
</feature>
<keyword evidence="5 7" id="KW-0472">Membrane</keyword>
<dbReference type="GeneID" id="105265340"/>
<dbReference type="RefSeq" id="XP_011301083.1">
    <property type="nucleotide sequence ID" value="XM_011302781.1"/>
</dbReference>
<keyword evidence="6" id="KW-0325">Glycoprotein</keyword>
<gene>
    <name evidence="10" type="primary">LOC105265340</name>
</gene>
<evidence type="ECO:0000256" key="8">
    <source>
        <dbReference type="SAM" id="Phobius"/>
    </source>
</evidence>
<evidence type="ECO:0000256" key="3">
    <source>
        <dbReference type="ARBA" id="ARBA00022954"/>
    </source>
</evidence>
<dbReference type="Pfam" id="PF01770">
    <property type="entry name" value="Folate_carrier"/>
    <property type="match status" value="1"/>
</dbReference>
<dbReference type="Proteomes" id="UP000694866">
    <property type="component" value="Unplaced"/>
</dbReference>
<dbReference type="Gene3D" id="1.20.1250.20">
    <property type="entry name" value="MFS general substrate transporter like domains"/>
    <property type="match status" value="1"/>
</dbReference>
<feature type="transmembrane region" description="Helical" evidence="8">
    <location>
        <begin position="46"/>
        <end position="65"/>
    </location>
</feature>
<dbReference type="OrthoDB" id="18814at2759"/>
<dbReference type="GO" id="GO:0005886">
    <property type="term" value="C:plasma membrane"/>
    <property type="evidence" value="ECO:0007669"/>
    <property type="project" value="UniProtKB-UniRule"/>
</dbReference>
<keyword evidence="2 8" id="KW-0812">Transmembrane</keyword>
<dbReference type="AlphaFoldDB" id="A0A9R1T1Y4"/>
<comment type="subcellular location">
    <subcellularLocation>
        <location evidence="7">Membrane</location>
        <topology evidence="7">Multi-pass membrane protein</topology>
    </subcellularLocation>
</comment>
<evidence type="ECO:0000256" key="1">
    <source>
        <dbReference type="ARBA" id="ARBA00005773"/>
    </source>
</evidence>
<feature type="transmembrane region" description="Helical" evidence="8">
    <location>
        <begin position="72"/>
        <end position="90"/>
    </location>
</feature>
<evidence type="ECO:0000256" key="7">
    <source>
        <dbReference type="PIRNR" id="PIRNR028739"/>
    </source>
</evidence>
<feature type="transmembrane region" description="Helical" evidence="8">
    <location>
        <begin position="290"/>
        <end position="311"/>
    </location>
</feature>
<evidence type="ECO:0000256" key="2">
    <source>
        <dbReference type="ARBA" id="ARBA00022692"/>
    </source>
</evidence>
<proteinExistence type="inferred from homology"/>
<keyword evidence="7" id="KW-0813">Transport</keyword>
<dbReference type="NCBIfam" id="TIGR00806">
    <property type="entry name" value="rfc"/>
    <property type="match status" value="1"/>
</dbReference>
<feature type="transmembrane region" description="Helical" evidence="8">
    <location>
        <begin position="102"/>
        <end position="120"/>
    </location>
</feature>